<name>A0AAV5JR29_9ROSI</name>
<proteinExistence type="predicted"/>
<keyword evidence="1" id="KW-0732">Signal</keyword>
<feature type="chain" id="PRO_5044022825" description="Secreted protein" evidence="1">
    <location>
        <begin position="21"/>
        <end position="90"/>
    </location>
</feature>
<comment type="caution">
    <text evidence="2">The sequence shown here is derived from an EMBL/GenBank/DDBJ whole genome shotgun (WGS) entry which is preliminary data.</text>
</comment>
<dbReference type="Proteomes" id="UP001054252">
    <property type="component" value="Unassembled WGS sequence"/>
</dbReference>
<accession>A0AAV5JR29</accession>
<sequence>MNRLIFNSTLPFWLLPLSMRCHVGVEDDHKDRKPSFPSFVRSAHDPMLPCHPLILNLNSSSVVQACNYCSLFLFRELPAPWRVLCGLGAS</sequence>
<evidence type="ECO:0008006" key="4">
    <source>
        <dbReference type="Google" id="ProtNLM"/>
    </source>
</evidence>
<evidence type="ECO:0000256" key="1">
    <source>
        <dbReference type="SAM" id="SignalP"/>
    </source>
</evidence>
<keyword evidence="3" id="KW-1185">Reference proteome</keyword>
<protein>
    <recommendedName>
        <fullName evidence="4">Secreted protein</fullName>
    </recommendedName>
</protein>
<evidence type="ECO:0000313" key="2">
    <source>
        <dbReference type="EMBL" id="GKV13747.1"/>
    </source>
</evidence>
<reference evidence="2 3" key="1">
    <citation type="journal article" date="2021" name="Commun. Biol.">
        <title>The genome of Shorea leprosula (Dipterocarpaceae) highlights the ecological relevance of drought in aseasonal tropical rainforests.</title>
        <authorList>
            <person name="Ng K.K.S."/>
            <person name="Kobayashi M.J."/>
            <person name="Fawcett J.A."/>
            <person name="Hatakeyama M."/>
            <person name="Paape T."/>
            <person name="Ng C.H."/>
            <person name="Ang C.C."/>
            <person name="Tnah L.H."/>
            <person name="Lee C.T."/>
            <person name="Nishiyama T."/>
            <person name="Sese J."/>
            <person name="O'Brien M.J."/>
            <person name="Copetti D."/>
            <person name="Mohd Noor M.I."/>
            <person name="Ong R.C."/>
            <person name="Putra M."/>
            <person name="Sireger I.Z."/>
            <person name="Indrioko S."/>
            <person name="Kosugi Y."/>
            <person name="Izuno A."/>
            <person name="Isagi Y."/>
            <person name="Lee S.L."/>
            <person name="Shimizu K.K."/>
        </authorList>
    </citation>
    <scope>NUCLEOTIDE SEQUENCE [LARGE SCALE GENOMIC DNA]</scope>
    <source>
        <strain evidence="2">214</strain>
    </source>
</reference>
<organism evidence="2 3">
    <name type="scientific">Rubroshorea leprosula</name>
    <dbReference type="NCBI Taxonomy" id="152421"/>
    <lineage>
        <taxon>Eukaryota</taxon>
        <taxon>Viridiplantae</taxon>
        <taxon>Streptophyta</taxon>
        <taxon>Embryophyta</taxon>
        <taxon>Tracheophyta</taxon>
        <taxon>Spermatophyta</taxon>
        <taxon>Magnoliopsida</taxon>
        <taxon>eudicotyledons</taxon>
        <taxon>Gunneridae</taxon>
        <taxon>Pentapetalae</taxon>
        <taxon>rosids</taxon>
        <taxon>malvids</taxon>
        <taxon>Malvales</taxon>
        <taxon>Dipterocarpaceae</taxon>
        <taxon>Rubroshorea</taxon>
    </lineage>
</organism>
<dbReference type="AlphaFoldDB" id="A0AAV5JR29"/>
<dbReference type="EMBL" id="BPVZ01000039">
    <property type="protein sequence ID" value="GKV13747.1"/>
    <property type="molecule type" value="Genomic_DNA"/>
</dbReference>
<feature type="signal peptide" evidence="1">
    <location>
        <begin position="1"/>
        <end position="20"/>
    </location>
</feature>
<evidence type="ECO:0000313" key="3">
    <source>
        <dbReference type="Proteomes" id="UP001054252"/>
    </source>
</evidence>
<gene>
    <name evidence="2" type="ORF">SLEP1_g24731</name>
</gene>